<dbReference type="EMBL" id="JACASE010000001">
    <property type="protein sequence ID" value="KAF6508678.1"/>
    <property type="molecule type" value="Genomic_DNA"/>
</dbReference>
<evidence type="ECO:0000256" key="7">
    <source>
        <dbReference type="SAM" id="Phobius"/>
    </source>
</evidence>
<dbReference type="Pfam" id="PF05705">
    <property type="entry name" value="DUF829"/>
    <property type="match status" value="1"/>
</dbReference>
<keyword evidence="2 7" id="KW-0812">Transmembrane</keyword>
<keyword evidence="3 7" id="KW-1133">Transmembrane helix</keyword>
<keyword evidence="5" id="KW-0539">Nucleus</keyword>
<reference evidence="8 9" key="1">
    <citation type="journal article" date="2020" name="Nature">
        <title>Six reference-quality genomes reveal evolution of bat adaptations.</title>
        <authorList>
            <person name="Jebb D."/>
            <person name="Huang Z."/>
            <person name="Pippel M."/>
            <person name="Hughes G.M."/>
            <person name="Lavrichenko K."/>
            <person name="Devanna P."/>
            <person name="Winkler S."/>
            <person name="Jermiin L.S."/>
            <person name="Skirmuntt E.C."/>
            <person name="Katzourakis A."/>
            <person name="Burkitt-Gray L."/>
            <person name="Ray D.A."/>
            <person name="Sullivan K.A.M."/>
            <person name="Roscito J.G."/>
            <person name="Kirilenko B.M."/>
            <person name="Davalos L.M."/>
            <person name="Corthals A.P."/>
            <person name="Power M.L."/>
            <person name="Jones G."/>
            <person name="Ransome R.D."/>
            <person name="Dechmann D.K.N."/>
            <person name="Locatelli A.G."/>
            <person name="Puechmaille S.J."/>
            <person name="Fedrigo O."/>
            <person name="Jarvis E.D."/>
            <person name="Hiller M."/>
            <person name="Vernes S.C."/>
            <person name="Myers E.W."/>
            <person name="Teeling E.C."/>
        </authorList>
    </citation>
    <scope>NUCLEOTIDE SEQUENCE [LARGE SCALE GENOMIC DNA]</scope>
    <source>
        <strain evidence="8">MRouAeg1</strain>
        <tissue evidence="8">Muscle</tissue>
    </source>
</reference>
<protein>
    <submittedName>
        <fullName evidence="8">Transmembrane protein 53</fullName>
    </submittedName>
</protein>
<keyword evidence="4 7" id="KW-0472">Membrane</keyword>
<dbReference type="Proteomes" id="UP000593571">
    <property type="component" value="Unassembled WGS sequence"/>
</dbReference>
<evidence type="ECO:0000256" key="6">
    <source>
        <dbReference type="ARBA" id="ARBA00037847"/>
    </source>
</evidence>
<dbReference type="AlphaFoldDB" id="A0A7J8KIL2"/>
<dbReference type="PANTHER" id="PTHR12265">
    <property type="entry name" value="TRANSMEMBRANE PROTEIN 53"/>
    <property type="match status" value="1"/>
</dbReference>
<keyword evidence="9" id="KW-1185">Reference proteome</keyword>
<evidence type="ECO:0000313" key="8">
    <source>
        <dbReference type="EMBL" id="KAF6508678.1"/>
    </source>
</evidence>
<evidence type="ECO:0000313" key="9">
    <source>
        <dbReference type="Proteomes" id="UP000593571"/>
    </source>
</evidence>
<dbReference type="GO" id="GO:0031965">
    <property type="term" value="C:nuclear membrane"/>
    <property type="evidence" value="ECO:0007669"/>
    <property type="project" value="UniProtKB-SubCell"/>
</dbReference>
<comment type="subcellular location">
    <subcellularLocation>
        <location evidence="6">Endomembrane system</location>
        <topology evidence="6">Single-pass membrane protein</topology>
    </subcellularLocation>
    <subcellularLocation>
        <location evidence="1">Nucleus membrane</location>
    </subcellularLocation>
</comment>
<proteinExistence type="predicted"/>
<evidence type="ECO:0000256" key="2">
    <source>
        <dbReference type="ARBA" id="ARBA00022692"/>
    </source>
</evidence>
<organism evidence="8 9">
    <name type="scientific">Rousettus aegyptiacus</name>
    <name type="common">Egyptian fruit bat</name>
    <name type="synonym">Pteropus aegyptiacus</name>
    <dbReference type="NCBI Taxonomy" id="9407"/>
    <lineage>
        <taxon>Eukaryota</taxon>
        <taxon>Metazoa</taxon>
        <taxon>Chordata</taxon>
        <taxon>Craniata</taxon>
        <taxon>Vertebrata</taxon>
        <taxon>Euteleostomi</taxon>
        <taxon>Mammalia</taxon>
        <taxon>Eutheria</taxon>
        <taxon>Laurasiatheria</taxon>
        <taxon>Chiroptera</taxon>
        <taxon>Yinpterochiroptera</taxon>
        <taxon>Pteropodoidea</taxon>
        <taxon>Pteropodidae</taxon>
        <taxon>Rousettinae</taxon>
        <taxon>Rousettus</taxon>
    </lineage>
</organism>
<feature type="transmembrane region" description="Helical" evidence="7">
    <location>
        <begin position="143"/>
        <end position="168"/>
    </location>
</feature>
<evidence type="ECO:0000256" key="4">
    <source>
        <dbReference type="ARBA" id="ARBA00023136"/>
    </source>
</evidence>
<evidence type="ECO:0000256" key="1">
    <source>
        <dbReference type="ARBA" id="ARBA00004126"/>
    </source>
</evidence>
<evidence type="ECO:0000256" key="5">
    <source>
        <dbReference type="ARBA" id="ARBA00023242"/>
    </source>
</evidence>
<gene>
    <name evidence="8" type="ORF">HJG63_019534</name>
</gene>
<accession>A0A7J8KIL2</accession>
<name>A0A7J8KIL2_ROUAE</name>
<comment type="caution">
    <text evidence="8">The sequence shown here is derived from an EMBL/GenBank/DDBJ whole genome shotgun (WGS) entry which is preliminary data.</text>
</comment>
<dbReference type="InterPro" id="IPR008547">
    <property type="entry name" value="DUF829_TMEM53"/>
</dbReference>
<dbReference type="PANTHER" id="PTHR12265:SF30">
    <property type="entry name" value="TRANSMEMBRANE PROTEIN 53"/>
    <property type="match status" value="1"/>
</dbReference>
<sequence>MGRRRDSLPLVILLGWGNARNRNLTKYSAIYRKRGCIVIQCTSPWPMVFFPETVGIPSLRALARKLLELLSDYETEKEPLLFHVFSNSGASLYRYVQEPADPALLPPACGGTTFDSSPGDKSLVGSLRALLFLTWEHSVALRMLFVVAVTLSLLLFRFLFPSLAALYLPHKLL</sequence>
<evidence type="ECO:0000256" key="3">
    <source>
        <dbReference type="ARBA" id="ARBA00022989"/>
    </source>
</evidence>